<dbReference type="InterPro" id="IPR013861">
    <property type="entry name" value="TMEM115/Pdh1/Rbl19"/>
</dbReference>
<dbReference type="EMBL" id="VWYP01027253">
    <property type="protein sequence ID" value="NXR81525.1"/>
    <property type="molecule type" value="Genomic_DNA"/>
</dbReference>
<dbReference type="GO" id="GO:0016020">
    <property type="term" value="C:membrane"/>
    <property type="evidence" value="ECO:0007669"/>
    <property type="project" value="UniProtKB-SubCell"/>
</dbReference>
<protein>
    <submittedName>
        <fullName evidence="6">TM115 protein</fullName>
    </submittedName>
</protein>
<evidence type="ECO:0000313" key="7">
    <source>
        <dbReference type="Proteomes" id="UP000535705"/>
    </source>
</evidence>
<name>A0A7L2PBC5_PYCJO</name>
<evidence type="ECO:0000256" key="5">
    <source>
        <dbReference type="SAM" id="MobiDB-lite"/>
    </source>
</evidence>
<evidence type="ECO:0000256" key="1">
    <source>
        <dbReference type="ARBA" id="ARBA00004141"/>
    </source>
</evidence>
<keyword evidence="7" id="KW-1185">Reference proteome</keyword>
<feature type="non-terminal residue" evidence="6">
    <location>
        <position position="1"/>
    </location>
</feature>
<dbReference type="Proteomes" id="UP000535705">
    <property type="component" value="Unassembled WGS sequence"/>
</dbReference>
<dbReference type="OrthoDB" id="73612at2759"/>
<dbReference type="PANTHER" id="PTHR13377">
    <property type="entry name" value="PLACENTAL PROTEIN 6"/>
    <property type="match status" value="1"/>
</dbReference>
<comment type="subcellular location">
    <subcellularLocation>
        <location evidence="1">Membrane</location>
        <topology evidence="1">Multi-pass membrane protein</topology>
    </subcellularLocation>
</comment>
<evidence type="ECO:0000256" key="4">
    <source>
        <dbReference type="ARBA" id="ARBA00023136"/>
    </source>
</evidence>
<gene>
    <name evidence="6" type="primary">Tmem115</name>
    <name evidence="6" type="ORF">PYCJOC_R01878</name>
</gene>
<dbReference type="GO" id="GO:0005794">
    <property type="term" value="C:Golgi apparatus"/>
    <property type="evidence" value="ECO:0007669"/>
    <property type="project" value="TreeGrafter"/>
</dbReference>
<feature type="region of interest" description="Disordered" evidence="5">
    <location>
        <begin position="95"/>
        <end position="147"/>
    </location>
</feature>
<evidence type="ECO:0000256" key="2">
    <source>
        <dbReference type="ARBA" id="ARBA00022692"/>
    </source>
</evidence>
<evidence type="ECO:0000313" key="6">
    <source>
        <dbReference type="EMBL" id="NXR81525.1"/>
    </source>
</evidence>
<feature type="non-terminal residue" evidence="6">
    <location>
        <position position="147"/>
    </location>
</feature>
<evidence type="ECO:0000256" key="3">
    <source>
        <dbReference type="ARBA" id="ARBA00022989"/>
    </source>
</evidence>
<accession>A0A7L2PBC5</accession>
<sequence>LRFYQRHSRGRGDMSDHFAFATFFPEILQPVVGLVANLVHSVLVKVRLCRKTVKRYDVGAPSSITISLPGTDPQDAERRRQLALKALNERLKRVEDQSAWPSMEDDEEEAAAAAAKADTPLLPDSGAGGKSPGQESNLISFQDAPAQ</sequence>
<comment type="caution">
    <text evidence="6">The sequence shown here is derived from an EMBL/GenBank/DDBJ whole genome shotgun (WGS) entry which is preliminary data.</text>
</comment>
<dbReference type="PANTHER" id="PTHR13377:SF3">
    <property type="entry name" value="TRANSMEMBRANE PROTEIN 115"/>
    <property type="match status" value="1"/>
</dbReference>
<keyword evidence="3" id="KW-1133">Transmembrane helix</keyword>
<dbReference type="GO" id="GO:0006890">
    <property type="term" value="P:retrograde vesicle-mediated transport, Golgi to endoplasmic reticulum"/>
    <property type="evidence" value="ECO:0007669"/>
    <property type="project" value="InterPro"/>
</dbReference>
<organism evidence="6 7">
    <name type="scientific">Pycnonotus jocosus</name>
    <name type="common">Red-whiskered bulbul</name>
    <name type="synonym">Lanius jocosus</name>
    <dbReference type="NCBI Taxonomy" id="182897"/>
    <lineage>
        <taxon>Eukaryota</taxon>
        <taxon>Metazoa</taxon>
        <taxon>Chordata</taxon>
        <taxon>Craniata</taxon>
        <taxon>Vertebrata</taxon>
        <taxon>Euteleostomi</taxon>
        <taxon>Archelosauria</taxon>
        <taxon>Archosauria</taxon>
        <taxon>Dinosauria</taxon>
        <taxon>Saurischia</taxon>
        <taxon>Theropoda</taxon>
        <taxon>Coelurosauria</taxon>
        <taxon>Aves</taxon>
        <taxon>Neognathae</taxon>
        <taxon>Neoaves</taxon>
        <taxon>Telluraves</taxon>
        <taxon>Australaves</taxon>
        <taxon>Passeriformes</taxon>
        <taxon>Sylvioidea</taxon>
        <taxon>Pycnonotidae</taxon>
        <taxon>Pycnonotus</taxon>
    </lineage>
</organism>
<keyword evidence="4" id="KW-0472">Membrane</keyword>
<keyword evidence="2" id="KW-0812">Transmembrane</keyword>
<dbReference type="AlphaFoldDB" id="A0A7L2PBC5"/>
<reference evidence="6 7" key="1">
    <citation type="submission" date="2019-09" db="EMBL/GenBank/DDBJ databases">
        <title>Bird 10,000 Genomes (B10K) Project - Family phase.</title>
        <authorList>
            <person name="Zhang G."/>
        </authorList>
    </citation>
    <scope>NUCLEOTIDE SEQUENCE [LARGE SCALE GENOMIC DNA]</scope>
    <source>
        <strain evidence="6">B10K-DU-002-42</strain>
        <tissue evidence="6">Muscle</tissue>
    </source>
</reference>
<proteinExistence type="predicted"/>